<keyword evidence="5" id="KW-0560">Oxidoreductase</keyword>
<dbReference type="AlphaFoldDB" id="A0A7I9ZUT0"/>
<dbReference type="Proteomes" id="UP000465304">
    <property type="component" value="Unassembled WGS sequence"/>
</dbReference>
<sequence length="749" mass="79080">MTIGLTPEQQQLAEAVTQFAARHAPIEKTRGTFDSLAAGDLPQWWDDFVVNGFHAVHLPEQVGGQGGTLMDTACVVEAAATAMLPGPVVPTVTAGAIVLSADRTPDAQALLVRLAQGASAAVVLPDGRGLRAVSSHDGWTVSGASAATPGLCSAQVIVVGAQCDDGTLWFALDPSAPGVGIDVLNGTDKTMDVGTVRLDGYSCTTDSALTGIIDEEARCLTVALTAAAASGTIRWCVDAVTAHLRTREQFGKPIGAFQALQHQAAMLLVNSELATAAAWDAVRSTSEGAEGGECLAQQRIAAAGAALMAVAPAPDLVLDTLTMFGAIGYTWEHDLHLYWRKATGLAASIGPAGRYAHALGGLSRTETRDVAVKLGDVDDGFRQQVAAVLDEAQKLRNDRPGRQGDYENLATGPQRTLIAESGLIAPHWPRPWGVNATQLQLLIVDEEFAKRPDLVRPSLGIAEWILPTLISSASEDLQNRFIPATQRGELGWCQLFSEPGAGSDLASLTTRATKVDGGWLVNGHKIWTSSAHTADFGALLARTDPDVAKHRGLGYFIVDMRSEGIELQPIRQATGQSHFNEVFLTDVFVPDEMLLGGPTDGWNQAIATMAQERVAISGYVNFDRASILRRLADDAGPDHDRVLSALGDADAYANAIKVLALREVIRLLDGQAAGPASSIAKVAMNVMLRRTFKATLELTAPAALTEDAGPGGLSVVEPYFHLPAELIGGGTKEIQLNIIAQMILGLPRK</sequence>
<comment type="caution">
    <text evidence="9">The sequence shown here is derived from an EMBL/GenBank/DDBJ whole genome shotgun (WGS) entry which is preliminary data.</text>
</comment>
<dbReference type="SUPFAM" id="SSF47203">
    <property type="entry name" value="Acyl-CoA dehydrogenase C-terminal domain-like"/>
    <property type="match status" value="2"/>
</dbReference>
<dbReference type="PANTHER" id="PTHR43292">
    <property type="entry name" value="ACYL-COA DEHYDROGENASE"/>
    <property type="match status" value="1"/>
</dbReference>
<dbReference type="EMBL" id="BLLB01000002">
    <property type="protein sequence ID" value="GFH04418.1"/>
    <property type="molecule type" value="Genomic_DNA"/>
</dbReference>
<dbReference type="GO" id="GO:0050660">
    <property type="term" value="F:flavin adenine dinucleotide binding"/>
    <property type="evidence" value="ECO:0007669"/>
    <property type="project" value="InterPro"/>
</dbReference>
<dbReference type="InterPro" id="IPR006091">
    <property type="entry name" value="Acyl-CoA_Oxase/DH_mid-dom"/>
</dbReference>
<protein>
    <submittedName>
        <fullName evidence="9">Acyl-CoA dehydrogenase</fullName>
    </submittedName>
</protein>
<evidence type="ECO:0000313" key="9">
    <source>
        <dbReference type="EMBL" id="GFH04418.1"/>
    </source>
</evidence>
<dbReference type="GO" id="GO:0016627">
    <property type="term" value="F:oxidoreductase activity, acting on the CH-CH group of donors"/>
    <property type="evidence" value="ECO:0007669"/>
    <property type="project" value="InterPro"/>
</dbReference>
<keyword evidence="10" id="KW-1185">Reference proteome</keyword>
<proteinExistence type="inferred from homology"/>
<accession>A0A7I9ZUT0</accession>
<dbReference type="InterPro" id="IPR009100">
    <property type="entry name" value="AcylCoA_DH/oxidase_NM_dom_sf"/>
</dbReference>
<gene>
    <name evidence="9" type="ORF">MHIP_49010</name>
</gene>
<feature type="domain" description="Acyl-CoA dehydrogenase/oxidase C-terminal" evidence="6">
    <location>
        <begin position="224"/>
        <end position="345"/>
    </location>
</feature>
<evidence type="ECO:0000256" key="4">
    <source>
        <dbReference type="ARBA" id="ARBA00022827"/>
    </source>
</evidence>
<dbReference type="FunFam" id="2.40.110.10:FF:000011">
    <property type="entry name" value="Acyl-CoA dehydrogenase FadE34"/>
    <property type="match status" value="1"/>
</dbReference>
<evidence type="ECO:0000259" key="6">
    <source>
        <dbReference type="Pfam" id="PF00441"/>
    </source>
</evidence>
<dbReference type="InterPro" id="IPR046373">
    <property type="entry name" value="Acyl-CoA_Oxase/DH_mid-dom_sf"/>
</dbReference>
<dbReference type="Gene3D" id="1.10.540.10">
    <property type="entry name" value="Acyl-CoA dehydrogenase/oxidase, N-terminal domain"/>
    <property type="match status" value="2"/>
</dbReference>
<dbReference type="InterPro" id="IPR009075">
    <property type="entry name" value="AcylCo_DH/oxidase_C"/>
</dbReference>
<dbReference type="InterPro" id="IPR052161">
    <property type="entry name" value="Mycobact_Acyl-CoA_DH"/>
</dbReference>
<dbReference type="RefSeq" id="WP_163893340.1">
    <property type="nucleotide sequence ID" value="NZ_BLLB01000002.1"/>
</dbReference>
<dbReference type="GO" id="GO:0005886">
    <property type="term" value="C:plasma membrane"/>
    <property type="evidence" value="ECO:0007669"/>
    <property type="project" value="TreeGrafter"/>
</dbReference>
<feature type="domain" description="Acyl-CoA dehydrogenase/oxidase N-terminal" evidence="8">
    <location>
        <begin position="6"/>
        <end position="96"/>
    </location>
</feature>
<feature type="domain" description="Acyl-CoA dehydrogenase/oxidase C-terminal" evidence="6">
    <location>
        <begin position="600"/>
        <end position="743"/>
    </location>
</feature>
<reference evidence="9 10" key="1">
    <citation type="journal article" date="2019" name="Emerg. Microbes Infect.">
        <title>Comprehensive subspecies identification of 175 nontuberculous mycobacteria species based on 7547 genomic profiles.</title>
        <authorList>
            <person name="Matsumoto Y."/>
            <person name="Kinjo T."/>
            <person name="Motooka D."/>
            <person name="Nabeya D."/>
            <person name="Jung N."/>
            <person name="Uechi K."/>
            <person name="Horii T."/>
            <person name="Iida T."/>
            <person name="Fujita J."/>
            <person name="Nakamura S."/>
        </authorList>
    </citation>
    <scope>NUCLEOTIDE SEQUENCE [LARGE SCALE GENOMIC DNA]</scope>
    <source>
        <strain evidence="9 10">JCM 30996</strain>
    </source>
</reference>
<feature type="domain" description="Acyl-CoA oxidase/dehydrogenase middle" evidence="7">
    <location>
        <begin position="493"/>
        <end position="587"/>
    </location>
</feature>
<dbReference type="PANTHER" id="PTHR43292:SF4">
    <property type="entry name" value="ACYL-COA DEHYDROGENASE FADE34"/>
    <property type="match status" value="1"/>
</dbReference>
<dbReference type="Gene3D" id="1.20.140.10">
    <property type="entry name" value="Butyryl-CoA Dehydrogenase, subunit A, domain 3"/>
    <property type="match status" value="2"/>
</dbReference>
<name>A0A7I9ZUT0_9MYCO</name>
<comment type="cofactor">
    <cofactor evidence="1">
        <name>FAD</name>
        <dbReference type="ChEBI" id="CHEBI:57692"/>
    </cofactor>
</comment>
<evidence type="ECO:0000313" key="10">
    <source>
        <dbReference type="Proteomes" id="UP000465304"/>
    </source>
</evidence>
<organism evidence="9 10">
    <name type="scientific">Mycolicibacterium hippocampi</name>
    <dbReference type="NCBI Taxonomy" id="659824"/>
    <lineage>
        <taxon>Bacteria</taxon>
        <taxon>Bacillati</taxon>
        <taxon>Actinomycetota</taxon>
        <taxon>Actinomycetes</taxon>
        <taxon>Mycobacteriales</taxon>
        <taxon>Mycobacteriaceae</taxon>
        <taxon>Mycolicibacterium</taxon>
    </lineage>
</organism>
<dbReference type="Pfam" id="PF02770">
    <property type="entry name" value="Acyl-CoA_dh_M"/>
    <property type="match status" value="1"/>
</dbReference>
<dbReference type="SUPFAM" id="SSF56645">
    <property type="entry name" value="Acyl-CoA dehydrogenase NM domain-like"/>
    <property type="match status" value="2"/>
</dbReference>
<keyword evidence="4" id="KW-0274">FAD</keyword>
<comment type="similarity">
    <text evidence="2">Belongs to the acyl-CoA dehydrogenase family.</text>
</comment>
<dbReference type="InterPro" id="IPR036250">
    <property type="entry name" value="AcylCo_DH-like_C"/>
</dbReference>
<dbReference type="Pfam" id="PF00441">
    <property type="entry name" value="Acyl-CoA_dh_1"/>
    <property type="match status" value="2"/>
</dbReference>
<evidence type="ECO:0000256" key="2">
    <source>
        <dbReference type="ARBA" id="ARBA00009347"/>
    </source>
</evidence>
<dbReference type="InterPro" id="IPR013786">
    <property type="entry name" value="AcylCoA_DH/ox_N"/>
</dbReference>
<dbReference type="InterPro" id="IPR037069">
    <property type="entry name" value="AcylCoA_DH/ox_N_sf"/>
</dbReference>
<evidence type="ECO:0000256" key="5">
    <source>
        <dbReference type="ARBA" id="ARBA00023002"/>
    </source>
</evidence>
<dbReference type="Pfam" id="PF02771">
    <property type="entry name" value="Acyl-CoA_dh_N"/>
    <property type="match status" value="1"/>
</dbReference>
<evidence type="ECO:0000259" key="7">
    <source>
        <dbReference type="Pfam" id="PF02770"/>
    </source>
</evidence>
<evidence type="ECO:0000256" key="1">
    <source>
        <dbReference type="ARBA" id="ARBA00001974"/>
    </source>
</evidence>
<dbReference type="Gene3D" id="2.40.110.10">
    <property type="entry name" value="Butyryl-CoA Dehydrogenase, subunit A, domain 2"/>
    <property type="match status" value="2"/>
</dbReference>
<keyword evidence="3" id="KW-0285">Flavoprotein</keyword>
<evidence type="ECO:0000256" key="3">
    <source>
        <dbReference type="ARBA" id="ARBA00022630"/>
    </source>
</evidence>
<evidence type="ECO:0000259" key="8">
    <source>
        <dbReference type="Pfam" id="PF02771"/>
    </source>
</evidence>